<organism evidence="2 3">
    <name type="scientific">Sphaerospermopsis reniformis</name>
    <dbReference type="NCBI Taxonomy" id="531300"/>
    <lineage>
        <taxon>Bacteria</taxon>
        <taxon>Bacillati</taxon>
        <taxon>Cyanobacteriota</taxon>
        <taxon>Cyanophyceae</taxon>
        <taxon>Nostocales</taxon>
        <taxon>Aphanizomenonaceae</taxon>
        <taxon>Sphaerospermopsis</taxon>
    </lineage>
</organism>
<protein>
    <recommendedName>
        <fullName evidence="1">Putative restriction endonuclease domain-containing protein</fullName>
    </recommendedName>
</protein>
<comment type="caution">
    <text evidence="2">The sequence shown here is derived from an EMBL/GenBank/DDBJ whole genome shotgun (WGS) entry which is preliminary data.</text>
</comment>
<dbReference type="PANTHER" id="PTHR34107">
    <property type="entry name" value="SLL0198 PROTEIN-RELATED"/>
    <property type="match status" value="1"/>
</dbReference>
<dbReference type="RefSeq" id="WP_137667612.1">
    <property type="nucleotide sequence ID" value="NZ_BJCE01000076.1"/>
</dbReference>
<sequence>MTVAIAKKMTFEEFLNYDDGTDTLYELENGKLIPMPSESDINQRIAIFLLIYFSQLGIPSSRLRMKAEIAVNSRSVGVRIPDVVVYSEELAVAMAGTTRSLVYMDMPPPLLVVEVVSPNQANRDYRYKRSEYAARGIPEYWIVDPITQKVTVLEWVEGFYDEQVYENDSLIVSPIFPELKLTAAQVLQG</sequence>
<evidence type="ECO:0000313" key="3">
    <source>
        <dbReference type="Proteomes" id="UP000300142"/>
    </source>
</evidence>
<name>A0A479ZXM0_9CYAN</name>
<feature type="domain" description="Putative restriction endonuclease" evidence="1">
    <location>
        <begin position="11"/>
        <end position="183"/>
    </location>
</feature>
<dbReference type="InterPro" id="IPR008538">
    <property type="entry name" value="Uma2"/>
</dbReference>
<dbReference type="Gene3D" id="3.90.1570.10">
    <property type="entry name" value="tt1808, chain A"/>
    <property type="match status" value="1"/>
</dbReference>
<evidence type="ECO:0000313" key="2">
    <source>
        <dbReference type="EMBL" id="GCL37405.1"/>
    </source>
</evidence>
<dbReference type="InterPro" id="IPR011335">
    <property type="entry name" value="Restrct_endonuc-II-like"/>
</dbReference>
<dbReference type="Pfam" id="PF05685">
    <property type="entry name" value="Uma2"/>
    <property type="match status" value="1"/>
</dbReference>
<dbReference type="AlphaFoldDB" id="A0A479ZXM0"/>
<dbReference type="CDD" id="cd06260">
    <property type="entry name" value="DUF820-like"/>
    <property type="match status" value="1"/>
</dbReference>
<keyword evidence="3" id="KW-1185">Reference proteome</keyword>
<reference evidence="3" key="1">
    <citation type="submission" date="2019-02" db="EMBL/GenBank/DDBJ databases">
        <title>Draft genome sequence of Sphaerospermopsis reniformis NIES-1949.</title>
        <authorList>
            <person name="Yamaguchi H."/>
            <person name="Suzuki S."/>
            <person name="Kawachi M."/>
        </authorList>
    </citation>
    <scope>NUCLEOTIDE SEQUENCE [LARGE SCALE GENOMIC DNA]</scope>
    <source>
        <strain evidence="3">NIES-1949</strain>
    </source>
</reference>
<evidence type="ECO:0000259" key="1">
    <source>
        <dbReference type="Pfam" id="PF05685"/>
    </source>
</evidence>
<dbReference type="SUPFAM" id="SSF52980">
    <property type="entry name" value="Restriction endonuclease-like"/>
    <property type="match status" value="1"/>
</dbReference>
<dbReference type="PANTHER" id="PTHR34107:SF2">
    <property type="entry name" value="SLL0888 PROTEIN"/>
    <property type="match status" value="1"/>
</dbReference>
<dbReference type="EMBL" id="BJCE01000076">
    <property type="protein sequence ID" value="GCL37405.1"/>
    <property type="molecule type" value="Genomic_DNA"/>
</dbReference>
<dbReference type="Proteomes" id="UP000300142">
    <property type="component" value="Unassembled WGS sequence"/>
</dbReference>
<dbReference type="InterPro" id="IPR012296">
    <property type="entry name" value="Nuclease_put_TT1808"/>
</dbReference>
<gene>
    <name evidence="2" type="ORF">SR1949_25140</name>
</gene>
<accession>A0A479ZXM0</accession>
<proteinExistence type="predicted"/>